<gene>
    <name evidence="2" type="ORF">ADK34_40575</name>
</gene>
<dbReference type="OrthoDB" id="3384902at2"/>
<comment type="caution">
    <text evidence="2">The sequence shown here is derived from an EMBL/GenBank/DDBJ whole genome shotgun (WGS) entry which is preliminary data.</text>
</comment>
<evidence type="ECO:0000256" key="1">
    <source>
        <dbReference type="SAM" id="MobiDB-lite"/>
    </source>
</evidence>
<evidence type="ECO:0000313" key="3">
    <source>
        <dbReference type="Proteomes" id="UP000037023"/>
    </source>
</evidence>
<feature type="region of interest" description="Disordered" evidence="1">
    <location>
        <begin position="1"/>
        <end position="20"/>
    </location>
</feature>
<dbReference type="PATRIC" id="fig|1938.6.peg.8736"/>
<dbReference type="RefSeq" id="WP_051787661.1">
    <property type="nucleotide sequence ID" value="NZ_LGUP01000415.1"/>
</dbReference>
<dbReference type="Proteomes" id="UP000037023">
    <property type="component" value="Unassembled WGS sequence"/>
</dbReference>
<proteinExistence type="predicted"/>
<name>A0A0L8J0Y3_STRVR</name>
<organism evidence="2 3">
    <name type="scientific">Streptomyces viridochromogenes</name>
    <dbReference type="NCBI Taxonomy" id="1938"/>
    <lineage>
        <taxon>Bacteria</taxon>
        <taxon>Bacillati</taxon>
        <taxon>Actinomycetota</taxon>
        <taxon>Actinomycetes</taxon>
        <taxon>Kitasatosporales</taxon>
        <taxon>Streptomycetaceae</taxon>
        <taxon>Streptomyces</taxon>
    </lineage>
</organism>
<accession>A0A0L8J0Y3</accession>
<evidence type="ECO:0000313" key="2">
    <source>
        <dbReference type="EMBL" id="KOG07318.1"/>
    </source>
</evidence>
<sequence length="161" mass="17654">MPSSGYSAPSTPTGDLRPLVTPRVMPALPRRLWSDRDWERVKADGPRDGDGSKWDSHCLDDTLRLYRRGTGYGIYEATFRPVATGGWKISRAVVEGHAPRYASPSAEYDCVVLELVISAVLLGEPARELRAQLTRMMRALSGVIDMTSEVAEHSVLGLPSA</sequence>
<feature type="compositionally biased region" description="Polar residues" evidence="1">
    <location>
        <begin position="1"/>
        <end position="13"/>
    </location>
</feature>
<dbReference type="EMBL" id="LGUP01000415">
    <property type="protein sequence ID" value="KOG07318.1"/>
    <property type="molecule type" value="Genomic_DNA"/>
</dbReference>
<reference evidence="2 3" key="1">
    <citation type="submission" date="2015-06" db="EMBL/GenBank/DDBJ databases">
        <authorList>
            <person name="Hoefler B.C."/>
            <person name="Straight P.D."/>
        </authorList>
    </citation>
    <scope>NUCLEOTIDE SEQUENCE [LARGE SCALE GENOMIC DNA]</scope>
    <source>
        <strain evidence="2 3">NRRL 3427</strain>
    </source>
</reference>
<protein>
    <submittedName>
        <fullName evidence="2">Uncharacterized protein</fullName>
    </submittedName>
</protein>
<dbReference type="AlphaFoldDB" id="A0A0L8J0Y3"/>